<dbReference type="Proteomes" id="UP000322362">
    <property type="component" value="Unassembled WGS sequence"/>
</dbReference>
<evidence type="ECO:0000259" key="4">
    <source>
        <dbReference type="PROSITE" id="PS01124"/>
    </source>
</evidence>
<reference evidence="5 6" key="1">
    <citation type="submission" date="2019-08" db="EMBL/GenBank/DDBJ databases">
        <title>Phlebobacter frassis gen. nov. sp. nov., a new member of family Sphingobacteriaceae isolated from sand fly rearing media.</title>
        <authorList>
            <person name="Kakumanu M.L."/>
            <person name="Marayati B.F."/>
            <person name="Wada-Katsumata A."/>
            <person name="Wasserberg G."/>
            <person name="Schal C."/>
            <person name="Apperson C.S."/>
            <person name="Ponnusamy L."/>
        </authorList>
    </citation>
    <scope>NUCLEOTIDE SEQUENCE [LARGE SCALE GENOMIC DNA]</scope>
    <source>
        <strain evidence="5 6">SSI9</strain>
    </source>
</reference>
<dbReference type="PANTHER" id="PTHR47893:SF1">
    <property type="entry name" value="REGULATORY PROTEIN PCHR"/>
    <property type="match status" value="1"/>
</dbReference>
<feature type="domain" description="HTH araC/xylS-type" evidence="4">
    <location>
        <begin position="204"/>
        <end position="302"/>
    </location>
</feature>
<keyword evidence="2" id="KW-0238">DNA-binding</keyword>
<dbReference type="Gene3D" id="1.10.10.60">
    <property type="entry name" value="Homeodomain-like"/>
    <property type="match status" value="2"/>
</dbReference>
<keyword evidence="1" id="KW-0805">Transcription regulation</keyword>
<evidence type="ECO:0000313" key="6">
    <source>
        <dbReference type="Proteomes" id="UP000322362"/>
    </source>
</evidence>
<keyword evidence="6" id="KW-1185">Reference proteome</keyword>
<dbReference type="SUPFAM" id="SSF46689">
    <property type="entry name" value="Homeodomain-like"/>
    <property type="match status" value="2"/>
</dbReference>
<dbReference type="GO" id="GO:0043565">
    <property type="term" value="F:sequence-specific DNA binding"/>
    <property type="evidence" value="ECO:0007669"/>
    <property type="project" value="InterPro"/>
</dbReference>
<dbReference type="InterPro" id="IPR053142">
    <property type="entry name" value="PchR_regulatory_protein"/>
</dbReference>
<evidence type="ECO:0000256" key="2">
    <source>
        <dbReference type="ARBA" id="ARBA00023125"/>
    </source>
</evidence>
<dbReference type="SMART" id="SM00342">
    <property type="entry name" value="HTH_ARAC"/>
    <property type="match status" value="1"/>
</dbReference>
<dbReference type="Pfam" id="PF12833">
    <property type="entry name" value="HTH_18"/>
    <property type="match status" value="1"/>
</dbReference>
<comment type="caution">
    <text evidence="5">The sequence shown here is derived from an EMBL/GenBank/DDBJ whole genome shotgun (WGS) entry which is preliminary data.</text>
</comment>
<dbReference type="InterPro" id="IPR020449">
    <property type="entry name" value="Tscrpt_reg_AraC-type_HTH"/>
</dbReference>
<dbReference type="InterPro" id="IPR009057">
    <property type="entry name" value="Homeodomain-like_sf"/>
</dbReference>
<dbReference type="PROSITE" id="PS01124">
    <property type="entry name" value="HTH_ARAC_FAMILY_2"/>
    <property type="match status" value="1"/>
</dbReference>
<evidence type="ECO:0000256" key="1">
    <source>
        <dbReference type="ARBA" id="ARBA00023015"/>
    </source>
</evidence>
<dbReference type="AlphaFoldDB" id="A0A5D4HE03"/>
<gene>
    <name evidence="5" type="ORF">FXV77_00395</name>
</gene>
<evidence type="ECO:0000313" key="5">
    <source>
        <dbReference type="EMBL" id="TYR37785.1"/>
    </source>
</evidence>
<dbReference type="PANTHER" id="PTHR47893">
    <property type="entry name" value="REGULATORY PROTEIN PCHR"/>
    <property type="match status" value="1"/>
</dbReference>
<dbReference type="PRINTS" id="PR00032">
    <property type="entry name" value="HTHARAC"/>
</dbReference>
<organism evidence="5 6">
    <name type="scientific">Sphingobacterium phlebotomi</name>
    <dbReference type="NCBI Taxonomy" id="2605433"/>
    <lineage>
        <taxon>Bacteria</taxon>
        <taxon>Pseudomonadati</taxon>
        <taxon>Bacteroidota</taxon>
        <taxon>Sphingobacteriia</taxon>
        <taxon>Sphingobacteriales</taxon>
        <taxon>Sphingobacteriaceae</taxon>
        <taxon>Sphingobacterium</taxon>
    </lineage>
</organism>
<sequence>MYFCVNPRFGYNKNISIFALHRINLNKMENSCALTLTQYAFQHQYIKGSALFSYQTEETCYINILSHDCSQTVHYTLSHTSCILPEGHNVIHYLDAHDTIEIRSEAECNHLVIVLITPENLYFFHEKYQQDSGRFSKGFVTKSDTRFRLLFEQLNSLSETDLLYRMRSELIILEIIFHQIESLAVESKNTQQVIVMKDHYEKILLVKEIIEEDLSKNHSIPELAKQVGTNVQYLKKYFKQYFGKTVMSYITDKKMEYAKKLILTGNHRVSDVARMTGYKHATHFTTAFKKHFGFIPNSLKYSFLLQQGAEILMELEHVFGCL</sequence>
<dbReference type="EMBL" id="VTAV01000001">
    <property type="protein sequence ID" value="TYR37785.1"/>
    <property type="molecule type" value="Genomic_DNA"/>
</dbReference>
<evidence type="ECO:0000256" key="3">
    <source>
        <dbReference type="ARBA" id="ARBA00023163"/>
    </source>
</evidence>
<proteinExistence type="predicted"/>
<dbReference type="InterPro" id="IPR018060">
    <property type="entry name" value="HTH_AraC"/>
</dbReference>
<keyword evidence="3" id="KW-0804">Transcription</keyword>
<protein>
    <submittedName>
        <fullName evidence="5">Helix-turn-helix transcriptional regulator</fullName>
    </submittedName>
</protein>
<name>A0A5D4HE03_9SPHI</name>
<accession>A0A5D4HE03</accession>
<dbReference type="GO" id="GO:0003700">
    <property type="term" value="F:DNA-binding transcription factor activity"/>
    <property type="evidence" value="ECO:0007669"/>
    <property type="project" value="InterPro"/>
</dbReference>